<feature type="compositionally biased region" description="Basic and acidic residues" evidence="2">
    <location>
        <begin position="524"/>
        <end position="536"/>
    </location>
</feature>
<dbReference type="GO" id="GO:0015627">
    <property type="term" value="C:type II protein secretion system complex"/>
    <property type="evidence" value="ECO:0007669"/>
    <property type="project" value="TreeGrafter"/>
</dbReference>
<organism evidence="6 7">
    <name type="scientific">Nitrosomonas ureae</name>
    <dbReference type="NCBI Taxonomy" id="44577"/>
    <lineage>
        <taxon>Bacteria</taxon>
        <taxon>Pseudomonadati</taxon>
        <taxon>Pseudomonadota</taxon>
        <taxon>Betaproteobacteria</taxon>
        <taxon>Nitrosomonadales</taxon>
        <taxon>Nitrosomonadaceae</taxon>
        <taxon>Nitrosomonas</taxon>
    </lineage>
</organism>
<evidence type="ECO:0000313" key="6">
    <source>
        <dbReference type="EMBL" id="SNX60119.1"/>
    </source>
</evidence>
<dbReference type="AlphaFoldDB" id="A0A285BY12"/>
<sequence length="560" mass="60070">MKRLLIDNFMILIVKYFFHFILPVGLIFLMVLQSHANAQAPGSIKSIPSHAEQTIISDRSLTQTGAAKIDVTLGKSTLLKLPTTIKRISVGSPNVADVMLINPQEIYILGKIVGMTNITLWTKDGRSTVIDVNVLMDVTALSLQIQAIMPEEKSIRIIAAGDSLIVSGMVSNTLKADRIIALAEAFVRTSVLSMMMSFQGDQSTTESQASGSGGSGPGGMMAVQLLKEAGQHKDKTLGAGSGLGRFPVINLLGVRDNQQVMLEVKIAEVNRTEAEKLGFDFQGALRKSGSAWTQIMGGLIGGSPASLLLGKNPVSTGLPFASSEGGSFLIDAEKKDNVIKILAEPNIVAISGQEASFLVGGEIMIPVTSGVGGAVRLQSKQFGVGLIFQPTVLEEGRINLRVNPEVSELVSFQQVASTGLGAIVAVPTFKTRRISTTVQLRDGQSLAIGGLLQDNFREQIRRFPMLGEVPVLGALFSSSDYLMDKTELMIIVTPRLVQPLQPDHGTPTDAFIRPGRGEFLIQGRLERETDPSDNRDASQYMIEQPKGQSGIAEPSGFQMK</sequence>
<evidence type="ECO:0000256" key="1">
    <source>
        <dbReference type="RuleBase" id="RU004003"/>
    </source>
</evidence>
<comment type="similarity">
    <text evidence="1">Belongs to the bacterial secretin family.</text>
</comment>
<dbReference type="InterPro" id="IPR032789">
    <property type="entry name" value="T2SS-T3SS_pil_N"/>
</dbReference>
<feature type="region of interest" description="Disordered" evidence="2">
    <location>
        <begin position="523"/>
        <end position="560"/>
    </location>
</feature>
<dbReference type="Pfam" id="PF00263">
    <property type="entry name" value="Secretin"/>
    <property type="match status" value="1"/>
</dbReference>
<feature type="domain" description="Type II/III secretion system secretin-like" evidence="4">
    <location>
        <begin position="334"/>
        <end position="497"/>
    </location>
</feature>
<dbReference type="PRINTS" id="PR00811">
    <property type="entry name" value="BCTERIALGSPD"/>
</dbReference>
<evidence type="ECO:0000313" key="7">
    <source>
        <dbReference type="Proteomes" id="UP000242498"/>
    </source>
</evidence>
<feature type="domain" description="Pilus formation protein N-terminal" evidence="5">
    <location>
        <begin position="66"/>
        <end position="134"/>
    </location>
</feature>
<evidence type="ECO:0000256" key="2">
    <source>
        <dbReference type="SAM" id="MobiDB-lite"/>
    </source>
</evidence>
<evidence type="ECO:0000259" key="5">
    <source>
        <dbReference type="Pfam" id="PF13629"/>
    </source>
</evidence>
<protein>
    <submittedName>
        <fullName evidence="6">Pilus assembly protein CpaC</fullName>
    </submittedName>
</protein>
<dbReference type="PANTHER" id="PTHR30332">
    <property type="entry name" value="PROBABLE GENERAL SECRETION PATHWAY PROTEIN D"/>
    <property type="match status" value="1"/>
</dbReference>
<dbReference type="EMBL" id="LT907782">
    <property type="protein sequence ID" value="SNX60119.1"/>
    <property type="molecule type" value="Genomic_DNA"/>
</dbReference>
<dbReference type="Pfam" id="PF13629">
    <property type="entry name" value="T2SS-T3SS_pil_N"/>
    <property type="match status" value="1"/>
</dbReference>
<name>A0A285BY12_9PROT</name>
<dbReference type="InterPro" id="IPR001775">
    <property type="entry name" value="GspD/PilQ"/>
</dbReference>
<accession>A0A285BY12</accession>
<keyword evidence="3" id="KW-0812">Transmembrane</keyword>
<dbReference type="InterPro" id="IPR004846">
    <property type="entry name" value="T2SS/T3SS_dom"/>
</dbReference>
<dbReference type="GO" id="GO:0009306">
    <property type="term" value="P:protein secretion"/>
    <property type="evidence" value="ECO:0007669"/>
    <property type="project" value="InterPro"/>
</dbReference>
<evidence type="ECO:0000259" key="4">
    <source>
        <dbReference type="Pfam" id="PF00263"/>
    </source>
</evidence>
<dbReference type="RefSeq" id="WP_096292754.1">
    <property type="nucleotide sequence ID" value="NZ_LT907782.1"/>
</dbReference>
<dbReference type="Proteomes" id="UP000242498">
    <property type="component" value="Chromosome I"/>
</dbReference>
<dbReference type="OrthoDB" id="9775455at2"/>
<gene>
    <name evidence="6" type="ORF">SAMN06296273_1579</name>
</gene>
<dbReference type="InterPro" id="IPR050810">
    <property type="entry name" value="Bact_Secretion_Sys_Channel"/>
</dbReference>
<keyword evidence="3" id="KW-0472">Membrane</keyword>
<dbReference type="PANTHER" id="PTHR30332:SF17">
    <property type="entry name" value="TYPE IV PILIATION SYSTEM PROTEIN DR_0774-RELATED"/>
    <property type="match status" value="1"/>
</dbReference>
<keyword evidence="3" id="KW-1133">Transmembrane helix</keyword>
<proteinExistence type="inferred from homology"/>
<reference evidence="6 7" key="1">
    <citation type="submission" date="2017-08" db="EMBL/GenBank/DDBJ databases">
        <authorList>
            <person name="de Groot N.N."/>
        </authorList>
    </citation>
    <scope>NUCLEOTIDE SEQUENCE [LARGE SCALE GENOMIC DNA]</scope>
    <source>
        <strain evidence="6 7">Nm15</strain>
    </source>
</reference>
<evidence type="ECO:0000256" key="3">
    <source>
        <dbReference type="SAM" id="Phobius"/>
    </source>
</evidence>
<feature type="transmembrane region" description="Helical" evidence="3">
    <location>
        <begin position="12"/>
        <end position="32"/>
    </location>
</feature>